<keyword evidence="3" id="KW-0862">Zinc</keyword>
<dbReference type="STRING" id="2880.D8LD53"/>
<feature type="compositionally biased region" description="Acidic residues" evidence="4">
    <location>
        <begin position="138"/>
        <end position="150"/>
    </location>
</feature>
<dbReference type="InParanoid" id="D8LD53"/>
<evidence type="ECO:0000313" key="6">
    <source>
        <dbReference type="EMBL" id="CBN78420.1"/>
    </source>
</evidence>
<dbReference type="EMBL" id="FN649748">
    <property type="protein sequence ID" value="CBN78420.1"/>
    <property type="molecule type" value="Genomic_DNA"/>
</dbReference>
<dbReference type="AlphaFoldDB" id="D8LD53"/>
<feature type="region of interest" description="Disordered" evidence="4">
    <location>
        <begin position="250"/>
        <end position="298"/>
    </location>
</feature>
<dbReference type="EMBL" id="FN647822">
    <property type="protein sequence ID" value="CBN78420.1"/>
    <property type="molecule type" value="Genomic_DNA"/>
</dbReference>
<feature type="compositionally biased region" description="Basic and acidic residues" evidence="4">
    <location>
        <begin position="27"/>
        <end position="37"/>
    </location>
</feature>
<feature type="region of interest" description="Disordered" evidence="4">
    <location>
        <begin position="314"/>
        <end position="343"/>
    </location>
</feature>
<evidence type="ECO:0000256" key="1">
    <source>
        <dbReference type="ARBA" id="ARBA00022723"/>
    </source>
</evidence>
<organism evidence="6 7">
    <name type="scientific">Ectocarpus siliculosus</name>
    <name type="common">Brown alga</name>
    <name type="synonym">Conferva siliculosa</name>
    <dbReference type="NCBI Taxonomy" id="2880"/>
    <lineage>
        <taxon>Eukaryota</taxon>
        <taxon>Sar</taxon>
        <taxon>Stramenopiles</taxon>
        <taxon>Ochrophyta</taxon>
        <taxon>PX clade</taxon>
        <taxon>Phaeophyceae</taxon>
        <taxon>Ectocarpales</taxon>
        <taxon>Ectocarpaceae</taxon>
        <taxon>Ectocarpus</taxon>
    </lineage>
</organism>
<dbReference type="PROSITE" id="PS51050">
    <property type="entry name" value="ZF_CW"/>
    <property type="match status" value="2"/>
</dbReference>
<sequence length="343" mass="39295">MSWRHALDDDDEEEEEAEEKRRRRKQDGRGRRQEVRKRQQQQQDGGRGRQQQQKRRGNGGPSDEGVVWVQCDTCKKWRRLPDFVDPDQLPLKWHCEMNIYDAARANCRAKQESSTATLLEAERKVRQQKRRQQQQQREEEEDDEEEESDEESRAKDANLRRFLSGWARRIKCAEKAKSKLAPSMSTRGKRKAPSQAQWVRCQNCGKWRALLRCMDASLFLGHGQQFYCLMNTWNESLASCSAPQENQYTVDALFPPPEPARSDSDHDEDAGGGGGGGGHGMNRRDGGDSDYEGGGRPSSMYDYGEYNYEFSPGMRHGASSRAGGRGAGRGAEREGWYHGDEYY</sequence>
<dbReference type="eggNOG" id="ENOG502S8EJ">
    <property type="taxonomic scope" value="Eukaryota"/>
</dbReference>
<dbReference type="Gene3D" id="3.30.40.100">
    <property type="match status" value="2"/>
</dbReference>
<dbReference type="PANTHER" id="PTHR46245:SF2">
    <property type="entry name" value="B3 DOMAIN-CONTAINING TRANSCRIPTION REPRESSOR VAL2"/>
    <property type="match status" value="1"/>
</dbReference>
<keyword evidence="1" id="KW-0479">Metal-binding</keyword>
<dbReference type="Pfam" id="PF07496">
    <property type="entry name" value="zf-CW"/>
    <property type="match status" value="2"/>
</dbReference>
<name>D8LD53_ECTSI</name>
<feature type="region of interest" description="Disordered" evidence="4">
    <location>
        <begin position="1"/>
        <end position="66"/>
    </location>
</feature>
<evidence type="ECO:0000256" key="3">
    <source>
        <dbReference type="ARBA" id="ARBA00022833"/>
    </source>
</evidence>
<dbReference type="InterPro" id="IPR011124">
    <property type="entry name" value="Znf_CW"/>
</dbReference>
<proteinExistence type="predicted"/>
<protein>
    <recommendedName>
        <fullName evidence="5">CW-type domain-containing protein</fullName>
    </recommendedName>
</protein>
<evidence type="ECO:0000256" key="2">
    <source>
        <dbReference type="ARBA" id="ARBA00022771"/>
    </source>
</evidence>
<feature type="region of interest" description="Disordered" evidence="4">
    <location>
        <begin position="118"/>
        <end position="155"/>
    </location>
</feature>
<feature type="compositionally biased region" description="Acidic residues" evidence="4">
    <location>
        <begin position="8"/>
        <end position="17"/>
    </location>
</feature>
<feature type="compositionally biased region" description="Gly residues" evidence="4">
    <location>
        <begin position="271"/>
        <end position="280"/>
    </location>
</feature>
<feature type="domain" description="CW-type" evidence="5">
    <location>
        <begin position="62"/>
        <end position="115"/>
    </location>
</feature>
<gene>
    <name evidence="6" type="ORF">Esi_0113_0064</name>
</gene>
<evidence type="ECO:0000256" key="4">
    <source>
        <dbReference type="SAM" id="MobiDB-lite"/>
    </source>
</evidence>
<keyword evidence="2" id="KW-0863">Zinc-finger</keyword>
<reference evidence="6 7" key="1">
    <citation type="journal article" date="2010" name="Nature">
        <title>The Ectocarpus genome and the independent evolution of multicellularity in brown algae.</title>
        <authorList>
            <person name="Cock J.M."/>
            <person name="Sterck L."/>
            <person name="Rouze P."/>
            <person name="Scornet D."/>
            <person name="Allen A.E."/>
            <person name="Amoutzias G."/>
            <person name="Anthouard V."/>
            <person name="Artiguenave F."/>
            <person name="Aury J.M."/>
            <person name="Badger J.H."/>
            <person name="Beszteri B."/>
            <person name="Billiau K."/>
            <person name="Bonnet E."/>
            <person name="Bothwell J.H."/>
            <person name="Bowler C."/>
            <person name="Boyen C."/>
            <person name="Brownlee C."/>
            <person name="Carrano C.J."/>
            <person name="Charrier B."/>
            <person name="Cho G.Y."/>
            <person name="Coelho S.M."/>
            <person name="Collen J."/>
            <person name="Corre E."/>
            <person name="Da Silva C."/>
            <person name="Delage L."/>
            <person name="Delaroque N."/>
            <person name="Dittami S.M."/>
            <person name="Doulbeau S."/>
            <person name="Elias M."/>
            <person name="Farnham G."/>
            <person name="Gachon C.M."/>
            <person name="Gschloessl B."/>
            <person name="Heesch S."/>
            <person name="Jabbari K."/>
            <person name="Jubin C."/>
            <person name="Kawai H."/>
            <person name="Kimura K."/>
            <person name="Kloareg B."/>
            <person name="Kupper F.C."/>
            <person name="Lang D."/>
            <person name="Le Bail A."/>
            <person name="Leblanc C."/>
            <person name="Lerouge P."/>
            <person name="Lohr M."/>
            <person name="Lopez P.J."/>
            <person name="Martens C."/>
            <person name="Maumus F."/>
            <person name="Michel G."/>
            <person name="Miranda-Saavedra D."/>
            <person name="Morales J."/>
            <person name="Moreau H."/>
            <person name="Motomura T."/>
            <person name="Nagasato C."/>
            <person name="Napoli C.A."/>
            <person name="Nelson D.R."/>
            <person name="Nyvall-Collen P."/>
            <person name="Peters A.F."/>
            <person name="Pommier C."/>
            <person name="Potin P."/>
            <person name="Poulain J."/>
            <person name="Quesneville H."/>
            <person name="Read B."/>
            <person name="Rensing S.A."/>
            <person name="Ritter A."/>
            <person name="Rousvoal S."/>
            <person name="Samanta M."/>
            <person name="Samson G."/>
            <person name="Schroeder D.C."/>
            <person name="Segurens B."/>
            <person name="Strittmatter M."/>
            <person name="Tonon T."/>
            <person name="Tregear J.W."/>
            <person name="Valentin K."/>
            <person name="von Dassow P."/>
            <person name="Yamagishi T."/>
            <person name="Van de Peer Y."/>
            <person name="Wincker P."/>
        </authorList>
    </citation>
    <scope>NUCLEOTIDE SEQUENCE [LARGE SCALE GENOMIC DNA]</scope>
    <source>
        <strain evidence="7">Ec32 / CCAP1310/4</strain>
    </source>
</reference>
<dbReference type="Proteomes" id="UP000002630">
    <property type="component" value="Linkage Group LG23"/>
</dbReference>
<evidence type="ECO:0000259" key="5">
    <source>
        <dbReference type="PROSITE" id="PS51050"/>
    </source>
</evidence>
<accession>D8LD53</accession>
<feature type="domain" description="CW-type" evidence="5">
    <location>
        <begin position="192"/>
        <end position="248"/>
    </location>
</feature>
<dbReference type="OrthoDB" id="757982at2759"/>
<feature type="compositionally biased region" description="Basic and acidic residues" evidence="4">
    <location>
        <begin position="330"/>
        <end position="343"/>
    </location>
</feature>
<dbReference type="GO" id="GO:0008270">
    <property type="term" value="F:zinc ion binding"/>
    <property type="evidence" value="ECO:0007669"/>
    <property type="project" value="UniProtKB-KW"/>
</dbReference>
<dbReference type="PANTHER" id="PTHR46245">
    <property type="entry name" value="B3 DOMAIN-CONTAINING PROTEIN OS07G0563300"/>
    <property type="match status" value="1"/>
</dbReference>
<keyword evidence="7" id="KW-1185">Reference proteome</keyword>
<evidence type="ECO:0000313" key="7">
    <source>
        <dbReference type="Proteomes" id="UP000002630"/>
    </source>
</evidence>